<dbReference type="AlphaFoldDB" id="A0A378JQQ2"/>
<evidence type="ECO:0000256" key="1">
    <source>
        <dbReference type="ARBA" id="ARBA00022737"/>
    </source>
</evidence>
<dbReference type="InterPro" id="IPR002110">
    <property type="entry name" value="Ankyrin_rpt"/>
</dbReference>
<organism evidence="5 6">
    <name type="scientific">Legionella busanensis</name>
    <dbReference type="NCBI Taxonomy" id="190655"/>
    <lineage>
        <taxon>Bacteria</taxon>
        <taxon>Pseudomonadati</taxon>
        <taxon>Pseudomonadota</taxon>
        <taxon>Gammaproteobacteria</taxon>
        <taxon>Legionellales</taxon>
        <taxon>Legionellaceae</taxon>
        <taxon>Legionella</taxon>
    </lineage>
</organism>
<dbReference type="SMART" id="SM00248">
    <property type="entry name" value="ANK"/>
    <property type="match status" value="7"/>
</dbReference>
<proteinExistence type="predicted"/>
<protein>
    <submittedName>
        <fullName evidence="5">Ankyrin repeat protein</fullName>
    </submittedName>
</protein>
<evidence type="ECO:0000256" key="4">
    <source>
        <dbReference type="SAM" id="MobiDB-lite"/>
    </source>
</evidence>
<reference evidence="5 6" key="1">
    <citation type="submission" date="2018-06" db="EMBL/GenBank/DDBJ databases">
        <authorList>
            <consortium name="Pathogen Informatics"/>
            <person name="Doyle S."/>
        </authorList>
    </citation>
    <scope>NUCLEOTIDE SEQUENCE [LARGE SCALE GENOMIC DNA]</scope>
    <source>
        <strain evidence="5 6">NCTC13316</strain>
    </source>
</reference>
<dbReference type="RefSeq" id="WP_160116144.1">
    <property type="nucleotide sequence ID" value="NZ_CAAAHP010000004.1"/>
</dbReference>
<evidence type="ECO:0000313" key="5">
    <source>
        <dbReference type="EMBL" id="STX50452.1"/>
    </source>
</evidence>
<evidence type="ECO:0000256" key="3">
    <source>
        <dbReference type="PROSITE-ProRule" id="PRU00023"/>
    </source>
</evidence>
<dbReference type="Proteomes" id="UP000254794">
    <property type="component" value="Unassembled WGS sequence"/>
</dbReference>
<feature type="repeat" description="ANK" evidence="3">
    <location>
        <begin position="731"/>
        <end position="753"/>
    </location>
</feature>
<dbReference type="PROSITE" id="PS50088">
    <property type="entry name" value="ANK_REPEAT"/>
    <property type="match status" value="3"/>
</dbReference>
<feature type="region of interest" description="Disordered" evidence="4">
    <location>
        <begin position="991"/>
        <end position="1010"/>
    </location>
</feature>
<accession>A0A378JQQ2</accession>
<keyword evidence="2 3" id="KW-0040">ANK repeat</keyword>
<feature type="repeat" description="ANK" evidence="3">
    <location>
        <begin position="843"/>
        <end position="875"/>
    </location>
</feature>
<feature type="compositionally biased region" description="Polar residues" evidence="4">
    <location>
        <begin position="994"/>
        <end position="1010"/>
    </location>
</feature>
<sequence length="1010" mass="115767">MLETPLLEVIQSNIFAKYHLPLIKQKTPDKNKYWDFLTPQQSYGVLSACRRAALINILFNILEETQPDAANLITPEDLFYLQIVALFAHSIWENKLNDEGILAIKVNCQNFLKSIGVTHALAHQFAQLLDPTEVTSQNTKQNWLKIILNSADSLNNMRKANLMYSIHKIPLVVELKKIDKQNLIEELAKEVLDMLVLQHDIGVNGVQVMDEKYDLIYERRGIHPKSKVKLHYEYSNNCYGDVIKDIKKFPMLSQYYKNDTLPLRKVNLLEDIRVKQRDEIRHSAPTIRINNDFLFKSLRGDNANYFLQFIDGVISPFIHHPLRFKSKKIYTVDGKGVHLRSEKTPIYSKEQKKLYSKKQSTTYGMPDLQPNPFNFSEEKVKTVGVIFFDIMKNALLADHLLTRDVGSSVRPNDFNFLPEAEQYFKQRVNKVLFAKDNIEAFKNALRNEKKYKYHNEVFAHLRFTADDSCQVFINVDTLEARLLAQLYARMIYARLRNVNECLPDYDVKICYYMPTSSLHLKQYTQQEQLLDIAEAEEILQNDEYLLEKIIENNFELLFFLPAEFLIKYLNKNIGGHTLIIQILSQGYLHILDFFIELKLLDAPILEKLIVMHVQELHDTKTLIQIAYFAIKKDRPFIFQQVLETLSKQPDYENYINEAVNVSGAKVNLLQLAFSIQKENYIHALLNLKSININQVDSDGNTILHDAVLTGDEYYVRLALDLGVDSNAANSKGFTGLHYAVAFGHCNIVRLLLSQSTFTQFNAEVEVSNGIYNQKLSLLELAAVQDQVEVLKILHQDGRFDFSKEYGFKRTLLSVAEDNPLTLAYLLTLPEIDFKKKDVKNYSGGKNALHKAAANGFVDVVKMLLEKGMPINDTSCDRKETALHFAIGPEKNDDVSIEDRIEIIRLLFTAGIDKNAVNSSGESALGLAVTKDCAPLIKYLVENGCKVKGIKISLLEAALERHNHAIPKLIKYEIQAKAKLFGRFFKHEHKEKQEITTAPSESLDSKTTLNN</sequence>
<evidence type="ECO:0000313" key="6">
    <source>
        <dbReference type="Proteomes" id="UP000254794"/>
    </source>
</evidence>
<feature type="repeat" description="ANK" evidence="3">
    <location>
        <begin position="698"/>
        <end position="730"/>
    </location>
</feature>
<dbReference type="PROSITE" id="PS50297">
    <property type="entry name" value="ANK_REP_REGION"/>
    <property type="match status" value="3"/>
</dbReference>
<dbReference type="PANTHER" id="PTHR24198:SF165">
    <property type="entry name" value="ANKYRIN REPEAT-CONTAINING PROTEIN-RELATED"/>
    <property type="match status" value="1"/>
</dbReference>
<dbReference type="InterPro" id="IPR036770">
    <property type="entry name" value="Ankyrin_rpt-contain_sf"/>
</dbReference>
<dbReference type="PANTHER" id="PTHR24198">
    <property type="entry name" value="ANKYRIN REPEAT AND PROTEIN KINASE DOMAIN-CONTAINING PROTEIN"/>
    <property type="match status" value="1"/>
</dbReference>
<dbReference type="EMBL" id="UGOD01000001">
    <property type="protein sequence ID" value="STX50452.1"/>
    <property type="molecule type" value="Genomic_DNA"/>
</dbReference>
<gene>
    <name evidence="5" type="ORF">NCTC13316_00533</name>
</gene>
<dbReference type="Pfam" id="PF12796">
    <property type="entry name" value="Ank_2"/>
    <property type="match status" value="2"/>
</dbReference>
<dbReference type="SUPFAM" id="SSF48403">
    <property type="entry name" value="Ankyrin repeat"/>
    <property type="match status" value="1"/>
</dbReference>
<evidence type="ECO:0000256" key="2">
    <source>
        <dbReference type="ARBA" id="ARBA00023043"/>
    </source>
</evidence>
<keyword evidence="6" id="KW-1185">Reference proteome</keyword>
<name>A0A378JQQ2_9GAMM</name>
<dbReference type="OrthoDB" id="5637724at2"/>
<dbReference type="Gene3D" id="1.25.40.20">
    <property type="entry name" value="Ankyrin repeat-containing domain"/>
    <property type="match status" value="2"/>
</dbReference>
<keyword evidence="1" id="KW-0677">Repeat</keyword>